<keyword evidence="2" id="KW-0413">Isomerase</keyword>
<protein>
    <submittedName>
        <fullName evidence="3">Ribulose-phosphate 3-epimerase</fullName>
    </submittedName>
</protein>
<keyword evidence="4" id="KW-1185">Reference proteome</keyword>
<comment type="caution">
    <text evidence="3">The sequence shown here is derived from an EMBL/GenBank/DDBJ whole genome shotgun (WGS) entry which is preliminary data.</text>
</comment>
<keyword evidence="1" id="KW-0479">Metal-binding</keyword>
<dbReference type="GO" id="GO:0005975">
    <property type="term" value="P:carbohydrate metabolic process"/>
    <property type="evidence" value="ECO:0007669"/>
    <property type="project" value="InterPro"/>
</dbReference>
<dbReference type="GO" id="GO:0046872">
    <property type="term" value="F:metal ion binding"/>
    <property type="evidence" value="ECO:0007669"/>
    <property type="project" value="UniProtKB-KW"/>
</dbReference>
<name>A0A8J4Y535_CHIOP</name>
<dbReference type="SUPFAM" id="SSF51366">
    <property type="entry name" value="Ribulose-phoshate binding barrel"/>
    <property type="match status" value="1"/>
</dbReference>
<proteinExistence type="predicted"/>
<dbReference type="PANTHER" id="PTHR11749">
    <property type="entry name" value="RIBULOSE-5-PHOSPHATE-3-EPIMERASE"/>
    <property type="match status" value="1"/>
</dbReference>
<dbReference type="Gene3D" id="3.20.20.70">
    <property type="entry name" value="Aldolase class I"/>
    <property type="match status" value="1"/>
</dbReference>
<dbReference type="InterPro" id="IPR000056">
    <property type="entry name" value="Ribul_P_3_epim-like"/>
</dbReference>
<dbReference type="InterPro" id="IPR011060">
    <property type="entry name" value="RibuloseP-bd_barrel"/>
</dbReference>
<accession>A0A8J4Y535</accession>
<dbReference type="InterPro" id="IPR013785">
    <property type="entry name" value="Aldolase_TIM"/>
</dbReference>
<evidence type="ECO:0000256" key="2">
    <source>
        <dbReference type="ARBA" id="ARBA00023235"/>
    </source>
</evidence>
<dbReference type="Proteomes" id="UP000770661">
    <property type="component" value="Unassembled WGS sequence"/>
</dbReference>
<evidence type="ECO:0000313" key="3">
    <source>
        <dbReference type="EMBL" id="KAG0721658.1"/>
    </source>
</evidence>
<organism evidence="3 4">
    <name type="scientific">Chionoecetes opilio</name>
    <name type="common">Atlantic snow crab</name>
    <name type="synonym">Cancer opilio</name>
    <dbReference type="NCBI Taxonomy" id="41210"/>
    <lineage>
        <taxon>Eukaryota</taxon>
        <taxon>Metazoa</taxon>
        <taxon>Ecdysozoa</taxon>
        <taxon>Arthropoda</taxon>
        <taxon>Crustacea</taxon>
        <taxon>Multicrustacea</taxon>
        <taxon>Malacostraca</taxon>
        <taxon>Eumalacostraca</taxon>
        <taxon>Eucarida</taxon>
        <taxon>Decapoda</taxon>
        <taxon>Pleocyemata</taxon>
        <taxon>Brachyura</taxon>
        <taxon>Eubrachyura</taxon>
        <taxon>Majoidea</taxon>
        <taxon>Majidae</taxon>
        <taxon>Chionoecetes</taxon>
    </lineage>
</organism>
<dbReference type="EMBL" id="JACEEZ010010728">
    <property type="protein sequence ID" value="KAG0721658.1"/>
    <property type="molecule type" value="Genomic_DNA"/>
</dbReference>
<dbReference type="Pfam" id="PF00834">
    <property type="entry name" value="Ribul_P_3_epim"/>
    <property type="match status" value="1"/>
</dbReference>
<reference evidence="3" key="1">
    <citation type="submission" date="2020-07" db="EMBL/GenBank/DDBJ databases">
        <title>The High-quality genome of the commercially important snow crab, Chionoecetes opilio.</title>
        <authorList>
            <person name="Jeong J.-H."/>
            <person name="Ryu S."/>
        </authorList>
    </citation>
    <scope>NUCLEOTIDE SEQUENCE</scope>
    <source>
        <strain evidence="3">MADBK_172401_WGS</strain>
        <tissue evidence="3">Digestive gland</tissue>
    </source>
</reference>
<evidence type="ECO:0000256" key="1">
    <source>
        <dbReference type="ARBA" id="ARBA00022723"/>
    </source>
</evidence>
<dbReference type="OrthoDB" id="6382851at2759"/>
<dbReference type="PROSITE" id="PS01085">
    <property type="entry name" value="RIBUL_P_3_EPIMER_1"/>
    <property type="match status" value="1"/>
</dbReference>
<dbReference type="AlphaFoldDB" id="A0A8J4Y535"/>
<sequence>MMDSGADYLHLDVMDGHFVPNLTFGHPLVRCLRPKVPQAFFDMHMMVADPEKKLKDLTCAHEYAVAVSNRFDVLGALGDPVELWDTFKRETLQAAKECIGERPRSRRGFVSTETLEKIEESRAARLAGNRDQHRALSCRTRTLLRKDKERAHPRSSHIERRNIVHNEVCVCLAWGGEGHGGVLPRRWGEGGMRWGGAWRGVATAVG</sequence>
<gene>
    <name evidence="3" type="primary">RPE</name>
    <name evidence="3" type="ORF">GWK47_046033</name>
</gene>
<evidence type="ECO:0000313" key="4">
    <source>
        <dbReference type="Proteomes" id="UP000770661"/>
    </source>
</evidence>
<dbReference type="GO" id="GO:0016857">
    <property type="term" value="F:racemase and epimerase activity, acting on carbohydrates and derivatives"/>
    <property type="evidence" value="ECO:0007669"/>
    <property type="project" value="InterPro"/>
</dbReference>